<evidence type="ECO:0000256" key="3">
    <source>
        <dbReference type="ARBA" id="ARBA00023004"/>
    </source>
</evidence>
<proteinExistence type="predicted"/>
<dbReference type="PROSITE" id="PS51184">
    <property type="entry name" value="JMJC"/>
    <property type="match status" value="1"/>
</dbReference>
<comment type="cofactor">
    <cofactor evidence="1">
        <name>Fe(2+)</name>
        <dbReference type="ChEBI" id="CHEBI:29033"/>
    </cofactor>
</comment>
<evidence type="ECO:0000256" key="1">
    <source>
        <dbReference type="ARBA" id="ARBA00001954"/>
    </source>
</evidence>
<dbReference type="InterPro" id="IPR039994">
    <property type="entry name" value="NO66-like"/>
</dbReference>
<evidence type="ECO:0000313" key="6">
    <source>
        <dbReference type="Proteomes" id="UP000251891"/>
    </source>
</evidence>
<sequence>MAHRLIQHVEKALCWTGPGNLGHAFAVGDADGTDLVERILTPSRLLDLVMRRSLADPQLRCFRDGTELHPNAYIAQSVTRRGQSIRMVDMRRLANLLDDGATLVVDQVNIFDPTLEAACRALQWWSRERVQANVYLTTNNAAGFDLHWDDHDVLIVQLAGEKRWEVRGDSRQVPMYRDSTRNSTPSEDIVWTGTLRPGDVMHIPRGYWHKATRQELGTGLSMHVTFGFVQRTGVHWMSWLADWSRDTDLFRQDLKRWAEPREQELQCRRLGEEAVALIRSRDPGAYLAAHEQETGTPRHIRHLKILGTLHSVVCVTDFPPQIRTEKEAVEVLAAGKKLTFTHKALPSLRLLLSGDPVRLADAAMVVGSKVNRVAEILIEEDLCTWLTPELSSGYTDLVTNAAL</sequence>
<dbReference type="Proteomes" id="UP000251891">
    <property type="component" value="Unassembled WGS sequence"/>
</dbReference>
<dbReference type="SUPFAM" id="SSF51197">
    <property type="entry name" value="Clavaminate synthase-like"/>
    <property type="match status" value="1"/>
</dbReference>
<gene>
    <name evidence="5" type="ORF">DPM19_12600</name>
</gene>
<dbReference type="RefSeq" id="WP_111866624.1">
    <property type="nucleotide sequence ID" value="NZ_QLYX01000005.1"/>
</dbReference>
<dbReference type="GO" id="GO:0046872">
    <property type="term" value="F:metal ion binding"/>
    <property type="evidence" value="ECO:0007669"/>
    <property type="project" value="UniProtKB-KW"/>
</dbReference>
<feature type="domain" description="JmjC" evidence="4">
    <location>
        <begin position="92"/>
        <end position="245"/>
    </location>
</feature>
<evidence type="ECO:0000313" key="5">
    <source>
        <dbReference type="EMBL" id="RAY14601.1"/>
    </source>
</evidence>
<dbReference type="PANTHER" id="PTHR13096">
    <property type="entry name" value="MINA53 MYC INDUCED NUCLEAR ANTIGEN"/>
    <property type="match status" value="1"/>
</dbReference>
<name>A0A365H6A0_9ACTN</name>
<organism evidence="5 6">
    <name type="scientific">Actinomadura craniellae</name>
    <dbReference type="NCBI Taxonomy" id="2231787"/>
    <lineage>
        <taxon>Bacteria</taxon>
        <taxon>Bacillati</taxon>
        <taxon>Actinomycetota</taxon>
        <taxon>Actinomycetes</taxon>
        <taxon>Streptosporangiales</taxon>
        <taxon>Thermomonosporaceae</taxon>
        <taxon>Actinomadura</taxon>
    </lineage>
</organism>
<dbReference type="AlphaFoldDB" id="A0A365H6A0"/>
<keyword evidence="6" id="KW-1185">Reference proteome</keyword>
<dbReference type="OrthoDB" id="9764016at2"/>
<dbReference type="Gene3D" id="2.60.120.650">
    <property type="entry name" value="Cupin"/>
    <property type="match status" value="1"/>
</dbReference>
<reference evidence="5 6" key="1">
    <citation type="submission" date="2018-06" db="EMBL/GenBank/DDBJ databases">
        <title>Actinomadura craniellae sp. nov. isolated from marine sponge Craniella sp.</title>
        <authorList>
            <person name="Li L."/>
            <person name="Xu Q.H."/>
            <person name="Lin H.W."/>
            <person name="Lu Y.H."/>
        </authorList>
    </citation>
    <scope>NUCLEOTIDE SEQUENCE [LARGE SCALE GENOMIC DNA]</scope>
    <source>
        <strain evidence="5 6">LHW63021</strain>
    </source>
</reference>
<comment type="caution">
    <text evidence="5">The sequence shown here is derived from an EMBL/GenBank/DDBJ whole genome shotgun (WGS) entry which is preliminary data.</text>
</comment>
<dbReference type="PANTHER" id="PTHR13096:SF8">
    <property type="entry name" value="RIBOSOMAL OXYGENASE 1"/>
    <property type="match status" value="1"/>
</dbReference>
<dbReference type="InterPro" id="IPR003347">
    <property type="entry name" value="JmjC_dom"/>
</dbReference>
<keyword evidence="2" id="KW-0479">Metal-binding</keyword>
<keyword evidence="3" id="KW-0408">Iron</keyword>
<accession>A0A365H6A0</accession>
<evidence type="ECO:0000259" key="4">
    <source>
        <dbReference type="PROSITE" id="PS51184"/>
    </source>
</evidence>
<dbReference type="Pfam" id="PF08007">
    <property type="entry name" value="JmjC_2"/>
    <property type="match status" value="1"/>
</dbReference>
<dbReference type="EMBL" id="QLYX01000005">
    <property type="protein sequence ID" value="RAY14601.1"/>
    <property type="molecule type" value="Genomic_DNA"/>
</dbReference>
<evidence type="ECO:0000256" key="2">
    <source>
        <dbReference type="ARBA" id="ARBA00022723"/>
    </source>
</evidence>
<protein>
    <submittedName>
        <fullName evidence="5">Cupin</fullName>
    </submittedName>
</protein>